<dbReference type="AlphaFoldDB" id="A0A2N4U0W7"/>
<dbReference type="RefSeq" id="WP_102075153.1">
    <property type="nucleotide sequence ID" value="NZ_PDNW01000017.1"/>
</dbReference>
<feature type="transmembrane region" description="Helical" evidence="6">
    <location>
        <begin position="126"/>
        <end position="144"/>
    </location>
</feature>
<keyword evidence="2" id="KW-1003">Cell membrane</keyword>
<dbReference type="GO" id="GO:0005886">
    <property type="term" value="C:plasma membrane"/>
    <property type="evidence" value="ECO:0007669"/>
    <property type="project" value="UniProtKB-SubCell"/>
</dbReference>
<feature type="transmembrane region" description="Helical" evidence="6">
    <location>
        <begin position="262"/>
        <end position="282"/>
    </location>
</feature>
<evidence type="ECO:0000313" key="9">
    <source>
        <dbReference type="Proteomes" id="UP000234190"/>
    </source>
</evidence>
<dbReference type="OrthoDB" id="8586862at2"/>
<feature type="transmembrane region" description="Helical" evidence="6">
    <location>
        <begin position="73"/>
        <end position="92"/>
    </location>
</feature>
<dbReference type="PANTHER" id="PTHR42920:SF5">
    <property type="entry name" value="EAMA DOMAIN-CONTAINING PROTEIN"/>
    <property type="match status" value="1"/>
</dbReference>
<evidence type="ECO:0000256" key="2">
    <source>
        <dbReference type="ARBA" id="ARBA00022475"/>
    </source>
</evidence>
<reference evidence="8 9" key="1">
    <citation type="submission" date="2017-10" db="EMBL/GenBank/DDBJ databases">
        <title>Two draft genome sequences of Pusillimonas sp. strains isolated from a nitrate- and radionuclide-contaminated groundwater in Russia.</title>
        <authorList>
            <person name="Grouzdev D.S."/>
            <person name="Tourova T.P."/>
            <person name="Goeva M.A."/>
            <person name="Babich T.L."/>
            <person name="Sokolova D.S."/>
            <person name="Abdullin R."/>
            <person name="Poltaraus A.B."/>
            <person name="Toshchakov S.V."/>
            <person name="Nazina T.N."/>
        </authorList>
    </citation>
    <scope>NUCLEOTIDE SEQUENCE [LARGE SCALE GENOMIC DNA]</scope>
    <source>
        <strain evidence="8 9">JR1/69-3-13</strain>
    </source>
</reference>
<keyword evidence="4 6" id="KW-1133">Transmembrane helix</keyword>
<organism evidence="8 9">
    <name type="scientific">Pollutimonas subterranea</name>
    <dbReference type="NCBI Taxonomy" id="2045210"/>
    <lineage>
        <taxon>Bacteria</taxon>
        <taxon>Pseudomonadati</taxon>
        <taxon>Pseudomonadota</taxon>
        <taxon>Betaproteobacteria</taxon>
        <taxon>Burkholderiales</taxon>
        <taxon>Alcaligenaceae</taxon>
        <taxon>Pollutimonas</taxon>
    </lineage>
</organism>
<feature type="transmembrane region" description="Helical" evidence="6">
    <location>
        <begin position="232"/>
        <end position="250"/>
    </location>
</feature>
<keyword evidence="3 6" id="KW-0812">Transmembrane</keyword>
<name>A0A2N4U0W7_9BURK</name>
<comment type="subcellular location">
    <subcellularLocation>
        <location evidence="1">Cell membrane</location>
        <topology evidence="1">Multi-pass membrane protein</topology>
    </subcellularLocation>
</comment>
<dbReference type="InterPro" id="IPR051258">
    <property type="entry name" value="Diverse_Substrate_Transporter"/>
</dbReference>
<accession>A0A2N4U0W7</accession>
<proteinExistence type="predicted"/>
<comment type="caution">
    <text evidence="8">The sequence shown here is derived from an EMBL/GenBank/DDBJ whole genome shotgun (WGS) entry which is preliminary data.</text>
</comment>
<feature type="domain" description="EamA" evidence="7">
    <location>
        <begin position="11"/>
        <end position="142"/>
    </location>
</feature>
<sequence>MSILRSRLAAYACLALSMSLVGSYVALSKPLALVFPVFLLGWLRFGIGGIAMLRWLRKPASEPRLSSQTRVLVFLESFLGNFLFTICMLYGVSMTTAVSTGVIMSTIPAVVALMSRVFLKEVISPRVWGAIACGALGIGLLSWAGADAPNVEDGDPLRQAAEPAMAWLGNLLIVGAVMCEGAYAVIGKKLTAVMGPKRISAVINLWGFLLMTPLGVYAALDFDFFSVPAQMWLLLVFYALAASVWTVWLWMTGLKSVPASRAGVFTVMLPVTAALVGVVVLGETLGPVQIIAFTLALGGLLLATLPAKGAPAR</sequence>
<keyword evidence="9" id="KW-1185">Reference proteome</keyword>
<dbReference type="PANTHER" id="PTHR42920">
    <property type="entry name" value="OS03G0707200 PROTEIN-RELATED"/>
    <property type="match status" value="1"/>
</dbReference>
<evidence type="ECO:0000256" key="5">
    <source>
        <dbReference type="ARBA" id="ARBA00023136"/>
    </source>
</evidence>
<evidence type="ECO:0000313" key="8">
    <source>
        <dbReference type="EMBL" id="PLC48666.1"/>
    </source>
</evidence>
<feature type="transmembrane region" description="Helical" evidence="6">
    <location>
        <begin position="288"/>
        <end position="307"/>
    </location>
</feature>
<feature type="transmembrane region" description="Helical" evidence="6">
    <location>
        <begin position="198"/>
        <end position="220"/>
    </location>
</feature>
<evidence type="ECO:0000256" key="1">
    <source>
        <dbReference type="ARBA" id="ARBA00004651"/>
    </source>
</evidence>
<gene>
    <name evidence="8" type="ORF">CR159_16920</name>
</gene>
<dbReference type="InterPro" id="IPR037185">
    <property type="entry name" value="EmrE-like"/>
</dbReference>
<dbReference type="InterPro" id="IPR000620">
    <property type="entry name" value="EamA_dom"/>
</dbReference>
<protein>
    <submittedName>
        <fullName evidence="8">EamA family transporter</fullName>
    </submittedName>
</protein>
<evidence type="ECO:0000256" key="6">
    <source>
        <dbReference type="SAM" id="Phobius"/>
    </source>
</evidence>
<dbReference type="Pfam" id="PF00892">
    <property type="entry name" value="EamA"/>
    <property type="match status" value="2"/>
</dbReference>
<dbReference type="SUPFAM" id="SSF103481">
    <property type="entry name" value="Multidrug resistance efflux transporter EmrE"/>
    <property type="match status" value="2"/>
</dbReference>
<dbReference type="EMBL" id="PDNW01000017">
    <property type="protein sequence ID" value="PLC48666.1"/>
    <property type="molecule type" value="Genomic_DNA"/>
</dbReference>
<feature type="domain" description="EamA" evidence="7">
    <location>
        <begin position="168"/>
        <end position="304"/>
    </location>
</feature>
<keyword evidence="5 6" id="KW-0472">Membrane</keyword>
<evidence type="ECO:0000256" key="3">
    <source>
        <dbReference type="ARBA" id="ARBA00022692"/>
    </source>
</evidence>
<feature type="transmembrane region" description="Helical" evidence="6">
    <location>
        <begin position="164"/>
        <end position="186"/>
    </location>
</feature>
<evidence type="ECO:0000259" key="7">
    <source>
        <dbReference type="Pfam" id="PF00892"/>
    </source>
</evidence>
<feature type="transmembrane region" description="Helical" evidence="6">
    <location>
        <begin position="33"/>
        <end position="53"/>
    </location>
</feature>
<feature type="transmembrane region" description="Helical" evidence="6">
    <location>
        <begin position="98"/>
        <end position="119"/>
    </location>
</feature>
<evidence type="ECO:0000256" key="4">
    <source>
        <dbReference type="ARBA" id="ARBA00022989"/>
    </source>
</evidence>
<dbReference type="Proteomes" id="UP000234190">
    <property type="component" value="Unassembled WGS sequence"/>
</dbReference>